<dbReference type="EMBL" id="JAMOIM010000010">
    <property type="protein sequence ID" value="MCW6509536.1"/>
    <property type="molecule type" value="Genomic_DNA"/>
</dbReference>
<reference evidence="7" key="1">
    <citation type="submission" date="2022-05" db="EMBL/GenBank/DDBJ databases">
        <authorList>
            <person name="Pankratov T."/>
        </authorList>
    </citation>
    <scope>NUCLEOTIDE SEQUENCE</scope>
    <source>
        <strain evidence="7">BP6-180914</strain>
    </source>
</reference>
<evidence type="ECO:0000259" key="6">
    <source>
        <dbReference type="PROSITE" id="PS51007"/>
    </source>
</evidence>
<evidence type="ECO:0000256" key="1">
    <source>
        <dbReference type="ARBA" id="ARBA00022617"/>
    </source>
</evidence>
<keyword evidence="2 4" id="KW-0479">Metal-binding</keyword>
<dbReference type="Gene3D" id="1.10.760.10">
    <property type="entry name" value="Cytochrome c-like domain"/>
    <property type="match status" value="1"/>
</dbReference>
<dbReference type="SUPFAM" id="SSF46626">
    <property type="entry name" value="Cytochrome c"/>
    <property type="match status" value="1"/>
</dbReference>
<evidence type="ECO:0000256" key="3">
    <source>
        <dbReference type="ARBA" id="ARBA00023004"/>
    </source>
</evidence>
<dbReference type="Pfam" id="PF00034">
    <property type="entry name" value="Cytochrom_C"/>
    <property type="match status" value="1"/>
</dbReference>
<dbReference type="PROSITE" id="PS51007">
    <property type="entry name" value="CYTC"/>
    <property type="match status" value="1"/>
</dbReference>
<accession>A0AA41YYC7</accession>
<dbReference type="GO" id="GO:0009055">
    <property type="term" value="F:electron transfer activity"/>
    <property type="evidence" value="ECO:0007669"/>
    <property type="project" value="InterPro"/>
</dbReference>
<evidence type="ECO:0000313" key="8">
    <source>
        <dbReference type="Proteomes" id="UP001165667"/>
    </source>
</evidence>
<name>A0AA41YYC7_9HYPH</name>
<dbReference type="RefSeq" id="WP_282585908.1">
    <property type="nucleotide sequence ID" value="NZ_JAMOIM010000010.1"/>
</dbReference>
<dbReference type="AlphaFoldDB" id="A0AA41YYC7"/>
<evidence type="ECO:0000313" key="7">
    <source>
        <dbReference type="EMBL" id="MCW6509536.1"/>
    </source>
</evidence>
<keyword evidence="3 4" id="KW-0408">Iron</keyword>
<evidence type="ECO:0000256" key="2">
    <source>
        <dbReference type="ARBA" id="ARBA00022723"/>
    </source>
</evidence>
<feature type="chain" id="PRO_5041240620" evidence="5">
    <location>
        <begin position="24"/>
        <end position="162"/>
    </location>
</feature>
<dbReference type="PANTHER" id="PTHR35008:SF8">
    <property type="entry name" value="ALCOHOL DEHYDROGENASE CYTOCHROME C SUBUNIT"/>
    <property type="match status" value="1"/>
</dbReference>
<dbReference type="InterPro" id="IPR036909">
    <property type="entry name" value="Cyt_c-like_dom_sf"/>
</dbReference>
<evidence type="ECO:0000256" key="4">
    <source>
        <dbReference type="PROSITE-ProRule" id="PRU00433"/>
    </source>
</evidence>
<feature type="domain" description="Cytochrome c" evidence="6">
    <location>
        <begin position="25"/>
        <end position="137"/>
    </location>
</feature>
<dbReference type="PANTHER" id="PTHR35008">
    <property type="entry name" value="BLL4482 PROTEIN-RELATED"/>
    <property type="match status" value="1"/>
</dbReference>
<keyword evidence="8" id="KW-1185">Reference proteome</keyword>
<keyword evidence="1 4" id="KW-0349">Heme</keyword>
<organism evidence="7 8">
    <name type="scientific">Lichenifustis flavocetrariae</name>
    <dbReference type="NCBI Taxonomy" id="2949735"/>
    <lineage>
        <taxon>Bacteria</taxon>
        <taxon>Pseudomonadati</taxon>
        <taxon>Pseudomonadota</taxon>
        <taxon>Alphaproteobacteria</taxon>
        <taxon>Hyphomicrobiales</taxon>
        <taxon>Lichenihabitantaceae</taxon>
        <taxon>Lichenifustis</taxon>
    </lineage>
</organism>
<evidence type="ECO:0000256" key="5">
    <source>
        <dbReference type="SAM" id="SignalP"/>
    </source>
</evidence>
<proteinExistence type="predicted"/>
<dbReference type="GO" id="GO:0046872">
    <property type="term" value="F:metal ion binding"/>
    <property type="evidence" value="ECO:0007669"/>
    <property type="project" value="UniProtKB-KW"/>
</dbReference>
<dbReference type="GO" id="GO:0020037">
    <property type="term" value="F:heme binding"/>
    <property type="evidence" value="ECO:0007669"/>
    <property type="project" value="InterPro"/>
</dbReference>
<sequence length="162" mass="16693">MSASANSIAATILMLAAAGAARAETQVERGRYLVSIMDCGGCHTTGELGGHPEPGHTLAGAKIGWAIPGVGIVTPPNLTGDVATGLGNWTSDDIVKLLRTGVRPDGREIVGPMGWRAYAQMTDPDIRAVAAYLKSLPPVVHAVPGPTPIADFKGAYFTVAHP</sequence>
<gene>
    <name evidence="7" type="ORF">M8523_16060</name>
</gene>
<dbReference type="Proteomes" id="UP001165667">
    <property type="component" value="Unassembled WGS sequence"/>
</dbReference>
<feature type="signal peptide" evidence="5">
    <location>
        <begin position="1"/>
        <end position="23"/>
    </location>
</feature>
<keyword evidence="5" id="KW-0732">Signal</keyword>
<dbReference type="InterPro" id="IPR009056">
    <property type="entry name" value="Cyt_c-like_dom"/>
</dbReference>
<protein>
    <submittedName>
        <fullName evidence="7">Cytochrome c</fullName>
    </submittedName>
</protein>
<dbReference type="InterPro" id="IPR051459">
    <property type="entry name" value="Cytochrome_c-type_DH"/>
</dbReference>
<comment type="caution">
    <text evidence="7">The sequence shown here is derived from an EMBL/GenBank/DDBJ whole genome shotgun (WGS) entry which is preliminary data.</text>
</comment>